<dbReference type="PRINTS" id="PR00481">
    <property type="entry name" value="LAMNOPPTDASE"/>
</dbReference>
<keyword evidence="4 9" id="KW-0031">Aminopeptidase</keyword>
<dbReference type="CDD" id="cd00433">
    <property type="entry name" value="Peptidase_M17"/>
    <property type="match status" value="1"/>
</dbReference>
<dbReference type="SUPFAM" id="SSF52949">
    <property type="entry name" value="Macro domain-like"/>
    <property type="match status" value="1"/>
</dbReference>
<feature type="active site" evidence="9">
    <location>
        <position position="354"/>
    </location>
</feature>
<protein>
    <recommendedName>
        <fullName evidence="9">Probable cytosol aminopeptidase</fullName>
        <ecNumber evidence="9">3.4.11.1</ecNumber>
    </recommendedName>
    <alternativeName>
        <fullName evidence="9">Leucine aminopeptidase</fullName>
        <shortName evidence="9">LAP</shortName>
        <ecNumber evidence="9">3.4.11.10</ecNumber>
    </alternativeName>
    <alternativeName>
        <fullName evidence="9">Leucyl aminopeptidase</fullName>
    </alternativeName>
</protein>
<feature type="binding site" evidence="9">
    <location>
        <position position="273"/>
    </location>
    <ligand>
        <name>Mn(2+)</name>
        <dbReference type="ChEBI" id="CHEBI:29035"/>
        <label>2</label>
    </ligand>
</feature>
<dbReference type="InterPro" id="IPR023042">
    <property type="entry name" value="Peptidase_M17_leu_NH2_pept"/>
</dbReference>
<evidence type="ECO:0000259" key="10">
    <source>
        <dbReference type="PROSITE" id="PS00631"/>
    </source>
</evidence>
<comment type="catalytic activity">
    <reaction evidence="1 9">
        <text>Release of an N-terminal amino acid, Xaa-|-Yaa-, in which Xaa is preferably Leu, but may be other amino acids including Pro although not Arg or Lys, and Yaa may be Pro. Amino acid amides and methyl esters are also readily hydrolyzed, but rates on arylamides are exceedingly low.</text>
        <dbReference type="EC" id="3.4.11.1"/>
    </reaction>
</comment>
<dbReference type="GO" id="GO:0005737">
    <property type="term" value="C:cytoplasm"/>
    <property type="evidence" value="ECO:0007669"/>
    <property type="project" value="UniProtKB-SubCell"/>
</dbReference>
<name>A0A849P2Z8_9BURK</name>
<feature type="binding site" evidence="9">
    <location>
        <position position="273"/>
    </location>
    <ligand>
        <name>Mn(2+)</name>
        <dbReference type="ChEBI" id="CHEBI:29035"/>
        <label>1</label>
    </ligand>
</feature>
<evidence type="ECO:0000256" key="4">
    <source>
        <dbReference type="ARBA" id="ARBA00022438"/>
    </source>
</evidence>
<sequence>MQFTTQTNRSFHQLKTPALFVGVFADGHLGQVAATLDSDGSLKKILKKEFKADIGATLVLRNLTDMAAERLVLVGLGNKDNYNANALMKAHSSIVEYLKQSSLNEGVSTLLEESATLGFVEAARFAARAVGTATYQYTTTLSKPVETVALKKLTFTCDKTNDKDVKLGLAQGQAIANGMNFTRQLGNLPANICTPTYLGEQAKALAKEFASIKAEVLDKKQIEALKMGSFLSVAAGSDQPPRFIVMQYSASGKTTKKSKQKPIVLVGKGVTFDTGGISLKPGLNMDEMKYDMCGAATVFGVIRTVAELGLQRDVVALIPATENMPSGHATKPGDVVTSMSGQTIEILNTDAEGRLILCDALTYAERFDPEVVIDVATLTGAIIISLGHINTGLFSNNDDLAQELLQAGKRAQDTAWHMPLEEAYQDRLKSNFADMANIGGAPGGSITAACFLSRFTKAYPWAHLDIAGTAWDSGPKKGASGRPVPLLVDFLLNKQ</sequence>
<keyword evidence="5 9" id="KW-0645">Protease</keyword>
<dbReference type="NCBIfam" id="NF002074">
    <property type="entry name" value="PRK00913.1-4"/>
    <property type="match status" value="1"/>
</dbReference>
<evidence type="ECO:0000256" key="2">
    <source>
        <dbReference type="ARBA" id="ARBA00000967"/>
    </source>
</evidence>
<evidence type="ECO:0000256" key="7">
    <source>
        <dbReference type="ARBA" id="ARBA00022801"/>
    </source>
</evidence>
<dbReference type="AlphaFoldDB" id="A0A849P2Z8"/>
<dbReference type="InterPro" id="IPR043472">
    <property type="entry name" value="Macro_dom-like"/>
</dbReference>
<dbReference type="Gene3D" id="3.40.630.10">
    <property type="entry name" value="Zn peptidases"/>
    <property type="match status" value="1"/>
</dbReference>
<feature type="domain" description="Cytosol aminopeptidase" evidence="10">
    <location>
        <begin position="348"/>
        <end position="355"/>
    </location>
</feature>
<keyword evidence="6 9" id="KW-0479">Metal-binding</keyword>
<dbReference type="NCBIfam" id="NF002077">
    <property type="entry name" value="PRK00913.2-4"/>
    <property type="match status" value="1"/>
</dbReference>
<dbReference type="InterPro" id="IPR000819">
    <property type="entry name" value="Peptidase_M17_C"/>
</dbReference>
<dbReference type="PANTHER" id="PTHR11963:SF23">
    <property type="entry name" value="CYTOSOL AMINOPEPTIDASE"/>
    <property type="match status" value="1"/>
</dbReference>
<dbReference type="Pfam" id="PF00883">
    <property type="entry name" value="Peptidase_M17"/>
    <property type="match status" value="1"/>
</dbReference>
<comment type="caution">
    <text evidence="11">The sequence shown here is derived from an EMBL/GenBank/DDBJ whole genome shotgun (WGS) entry which is preliminary data.</text>
</comment>
<dbReference type="GO" id="GO:0006508">
    <property type="term" value="P:proteolysis"/>
    <property type="evidence" value="ECO:0007669"/>
    <property type="project" value="UniProtKB-KW"/>
</dbReference>
<proteinExistence type="inferred from homology"/>
<accession>A0A849P2Z8</accession>
<reference evidence="11 12" key="1">
    <citation type="submission" date="2020-05" db="EMBL/GenBank/DDBJ databases">
        <authorList>
            <person name="Niu N."/>
        </authorList>
    </citation>
    <scope>NUCLEOTIDE SEQUENCE [LARGE SCALE GENOMIC DNA]</scope>
    <source>
        <strain evidence="11 12">3340-03</strain>
    </source>
</reference>
<evidence type="ECO:0000256" key="3">
    <source>
        <dbReference type="ARBA" id="ARBA00009528"/>
    </source>
</evidence>
<dbReference type="HAMAP" id="MF_00181">
    <property type="entry name" value="Cytosol_peptidase_M17"/>
    <property type="match status" value="1"/>
</dbReference>
<dbReference type="PROSITE" id="PS00631">
    <property type="entry name" value="CYTOSOL_AP"/>
    <property type="match status" value="1"/>
</dbReference>
<evidence type="ECO:0000313" key="12">
    <source>
        <dbReference type="Proteomes" id="UP000537862"/>
    </source>
</evidence>
<evidence type="ECO:0000256" key="9">
    <source>
        <dbReference type="HAMAP-Rule" id="MF_00181"/>
    </source>
</evidence>
<dbReference type="FunFam" id="3.40.630.10:FF:000004">
    <property type="entry name" value="Probable cytosol aminopeptidase"/>
    <property type="match status" value="1"/>
</dbReference>
<dbReference type="GO" id="GO:0030145">
    <property type="term" value="F:manganese ion binding"/>
    <property type="evidence" value="ECO:0007669"/>
    <property type="project" value="UniProtKB-UniRule"/>
</dbReference>
<organism evidence="11 12">
    <name type="scientific">Pelistega suis</name>
    <dbReference type="NCBI Taxonomy" id="1631957"/>
    <lineage>
        <taxon>Bacteria</taxon>
        <taxon>Pseudomonadati</taxon>
        <taxon>Pseudomonadota</taxon>
        <taxon>Betaproteobacteria</taxon>
        <taxon>Burkholderiales</taxon>
        <taxon>Alcaligenaceae</taxon>
        <taxon>Pelistega</taxon>
    </lineage>
</organism>
<feature type="binding site" evidence="9">
    <location>
        <position position="352"/>
    </location>
    <ligand>
        <name>Mn(2+)</name>
        <dbReference type="ChEBI" id="CHEBI:29035"/>
        <label>1</label>
    </ligand>
</feature>
<dbReference type="EC" id="3.4.11.1" evidence="9"/>
<evidence type="ECO:0000256" key="5">
    <source>
        <dbReference type="ARBA" id="ARBA00022670"/>
    </source>
</evidence>
<keyword evidence="12" id="KW-1185">Reference proteome</keyword>
<keyword evidence="9" id="KW-0963">Cytoplasm</keyword>
<feature type="binding site" evidence="9">
    <location>
        <position position="268"/>
    </location>
    <ligand>
        <name>Mn(2+)</name>
        <dbReference type="ChEBI" id="CHEBI:29035"/>
        <label>2</label>
    </ligand>
</feature>
<keyword evidence="8 9" id="KW-0464">Manganese</keyword>
<keyword evidence="7 9" id="KW-0378">Hydrolase</keyword>
<evidence type="ECO:0000256" key="1">
    <source>
        <dbReference type="ARBA" id="ARBA00000135"/>
    </source>
</evidence>
<feature type="binding site" evidence="9">
    <location>
        <position position="352"/>
    </location>
    <ligand>
        <name>Mn(2+)</name>
        <dbReference type="ChEBI" id="CHEBI:29035"/>
        <label>2</label>
    </ligand>
</feature>
<dbReference type="Proteomes" id="UP000537862">
    <property type="component" value="Unassembled WGS sequence"/>
</dbReference>
<feature type="binding site" evidence="9">
    <location>
        <position position="291"/>
    </location>
    <ligand>
        <name>Mn(2+)</name>
        <dbReference type="ChEBI" id="CHEBI:29035"/>
        <label>2</label>
    </ligand>
</feature>
<dbReference type="EC" id="3.4.11.10" evidence="9"/>
<dbReference type="RefSeq" id="WP_171680556.1">
    <property type="nucleotide sequence ID" value="NZ_JABGBN010000004.1"/>
</dbReference>
<dbReference type="PANTHER" id="PTHR11963">
    <property type="entry name" value="LEUCINE AMINOPEPTIDASE-RELATED"/>
    <property type="match status" value="1"/>
</dbReference>
<dbReference type="SUPFAM" id="SSF53187">
    <property type="entry name" value="Zn-dependent exopeptidases"/>
    <property type="match status" value="1"/>
</dbReference>
<dbReference type="Gene3D" id="3.40.220.10">
    <property type="entry name" value="Leucine Aminopeptidase, subunit E, domain 1"/>
    <property type="match status" value="1"/>
</dbReference>
<comment type="function">
    <text evidence="9">Presumably involved in the processing and regular turnover of intracellular proteins. Catalyzes the removal of unsubstituted N-terminal amino acids from various peptides.</text>
</comment>
<dbReference type="Pfam" id="PF02789">
    <property type="entry name" value="Peptidase_M17_N"/>
    <property type="match status" value="1"/>
</dbReference>
<comment type="cofactor">
    <cofactor evidence="9">
        <name>Mn(2+)</name>
        <dbReference type="ChEBI" id="CHEBI:29035"/>
    </cofactor>
    <text evidence="9">Binds 2 manganese ions per subunit.</text>
</comment>
<gene>
    <name evidence="9" type="primary">pepA</name>
    <name evidence="11" type="ORF">HKX39_06720</name>
</gene>
<evidence type="ECO:0000256" key="6">
    <source>
        <dbReference type="ARBA" id="ARBA00022723"/>
    </source>
</evidence>
<dbReference type="InterPro" id="IPR008283">
    <property type="entry name" value="Peptidase_M17_N"/>
</dbReference>
<comment type="catalytic activity">
    <reaction evidence="2 9">
        <text>Release of an N-terminal amino acid, preferentially leucine, but not glutamic or aspartic acids.</text>
        <dbReference type="EC" id="3.4.11.10"/>
    </reaction>
</comment>
<evidence type="ECO:0000256" key="8">
    <source>
        <dbReference type="ARBA" id="ARBA00023211"/>
    </source>
</evidence>
<dbReference type="EMBL" id="JABGBN010000004">
    <property type="protein sequence ID" value="NOL51860.1"/>
    <property type="molecule type" value="Genomic_DNA"/>
</dbReference>
<comment type="similarity">
    <text evidence="3 9">Belongs to the peptidase M17 family.</text>
</comment>
<dbReference type="InterPro" id="IPR011356">
    <property type="entry name" value="Leucine_aapep/pepB"/>
</dbReference>
<comment type="subcellular location">
    <subcellularLocation>
        <location evidence="9">Cytoplasm</location>
    </subcellularLocation>
</comment>
<dbReference type="GO" id="GO:0070006">
    <property type="term" value="F:metalloaminopeptidase activity"/>
    <property type="evidence" value="ECO:0007669"/>
    <property type="project" value="InterPro"/>
</dbReference>
<evidence type="ECO:0000313" key="11">
    <source>
        <dbReference type="EMBL" id="NOL51860.1"/>
    </source>
</evidence>
<feature type="active site" evidence="9">
    <location>
        <position position="280"/>
    </location>
</feature>
<feature type="binding site" evidence="9">
    <location>
        <position position="350"/>
    </location>
    <ligand>
        <name>Mn(2+)</name>
        <dbReference type="ChEBI" id="CHEBI:29035"/>
        <label>1</label>
    </ligand>
</feature>